<organism evidence="8 9">
    <name type="scientific">Acidisarcina polymorpha</name>
    <dbReference type="NCBI Taxonomy" id="2211140"/>
    <lineage>
        <taxon>Bacteria</taxon>
        <taxon>Pseudomonadati</taxon>
        <taxon>Acidobacteriota</taxon>
        <taxon>Terriglobia</taxon>
        <taxon>Terriglobales</taxon>
        <taxon>Acidobacteriaceae</taxon>
        <taxon>Acidisarcina</taxon>
    </lineage>
</organism>
<sequence>MLLAVTSGDLLIAYVSANAESFLGIAPATVLGRPLAEILTADSAAAILKSHDAQGRKPGNRLNINLPGGGAVQLLAFTHRVNDLICVEIEKERQTDGWDNLTERMEVAVEGIREAKTQQELCNQTVRGIRALTGHDHVMIYRFHPDDHGEVVAEDKEPHVASFLHLHFPASDIPSQARALYLLQQTRSIADVDSLTSPILGDPLLTKGRPLDMTRCTLRSVSPVHIQYMKNMGVGSSFAISLIDQQRLWGLIICHHRKPLQVQPEVRSLCDVLGQIISMLIGVTDTKDRNAEELDNRGRLGKVASMVASGRPMADLLPDYTQELLAPLRATGVLVQLHGYARLGGVTPPLQDALALMHFLRGRLSNGITSCDAVPTLKSHFAEFAPVSSGALMISVADSTDDCVVWFRPEVLRTIEWGGNPGESKKVDPASGQICPRTSFAAWTETQRGKAAPWTRTDIAAALELQHTFHVALLRQADAEAQTTCVDTLTNLPNRRVLLHRLSMRREHPSESPASLIFIDIDRFKLLNDTFGHDAGDALLIQVGKRLVARAEGKHLVARLGGDEFVVCCEDLELDEASILAQLIIEDFREPFSLDGRPFRCAASVGLAPTNGRGMNSIADILHTADSAMYSAKQKGGNQFVVFEIPQHEKLVRRVQLEQDLFHAIERGEMKVHFQAQISLDEGRLIGFEALLRWQHQELGNISPAEFIPMAEYTGNIRAIGVWVLEESLRHIGDWRSRYSTNLFVAVNVSPQQMETNNFAEQVRDALSRAGLPSSALHLEVTESMLMQSSAEVQLDAIQALGVRIAIDDFGTGYSSLSYLPRLAVSTVKLDRTFLEDVGTDERKTQLFGAIVRMAHTLNLVVVAEGIEDACQLECIRSYRCDAAQGYLLSRPIPAETVEQLLETEWRDGLLSAVLV</sequence>
<dbReference type="Pfam" id="PF08446">
    <property type="entry name" value="PAS_2"/>
    <property type="match status" value="1"/>
</dbReference>
<dbReference type="AlphaFoldDB" id="A0A2Z5G1F8"/>
<dbReference type="InterPro" id="IPR035965">
    <property type="entry name" value="PAS-like_dom_sf"/>
</dbReference>
<dbReference type="InterPro" id="IPR052155">
    <property type="entry name" value="Biofilm_reg_signaling"/>
</dbReference>
<dbReference type="PROSITE" id="PS50046">
    <property type="entry name" value="PHYTOCHROME_2"/>
    <property type="match status" value="1"/>
</dbReference>
<evidence type="ECO:0000313" key="8">
    <source>
        <dbReference type="EMBL" id="AXC12870.1"/>
    </source>
</evidence>
<dbReference type="SUPFAM" id="SSF55073">
    <property type="entry name" value="Nucleotide cyclase"/>
    <property type="match status" value="1"/>
</dbReference>
<protein>
    <submittedName>
        <fullName evidence="8">Diguanylate cyclase/phosphodiesterase (GGDEF &amp; EAL domains) with PAS/PAC sensor(S)</fullName>
    </submittedName>
</protein>
<keyword evidence="9" id="KW-1185">Reference proteome</keyword>
<dbReference type="NCBIfam" id="TIGR00254">
    <property type="entry name" value="GGDEF"/>
    <property type="match status" value="1"/>
</dbReference>
<evidence type="ECO:0000259" key="5">
    <source>
        <dbReference type="PROSITE" id="PS50046"/>
    </source>
</evidence>
<dbReference type="Pfam" id="PF00360">
    <property type="entry name" value="PHY"/>
    <property type="match status" value="1"/>
</dbReference>
<keyword evidence="3" id="KW-0157">Chromophore</keyword>
<dbReference type="Pfam" id="PF00990">
    <property type="entry name" value="GGDEF"/>
    <property type="match status" value="1"/>
</dbReference>
<dbReference type="Proteomes" id="UP000253606">
    <property type="component" value="Chromosome"/>
</dbReference>
<evidence type="ECO:0000256" key="4">
    <source>
        <dbReference type="ARBA" id="ARBA00023170"/>
    </source>
</evidence>
<dbReference type="InterPro" id="IPR001633">
    <property type="entry name" value="EAL_dom"/>
</dbReference>
<dbReference type="PANTHER" id="PTHR44757:SF2">
    <property type="entry name" value="BIOFILM ARCHITECTURE MAINTENANCE PROTEIN MBAA"/>
    <property type="match status" value="1"/>
</dbReference>
<dbReference type="PANTHER" id="PTHR44757">
    <property type="entry name" value="DIGUANYLATE CYCLASE DGCP"/>
    <property type="match status" value="1"/>
</dbReference>
<dbReference type="InterPro" id="IPR029016">
    <property type="entry name" value="GAF-like_dom_sf"/>
</dbReference>
<keyword evidence="1" id="KW-0600">Photoreceptor protein</keyword>
<dbReference type="SMART" id="SM00267">
    <property type="entry name" value="GGDEF"/>
    <property type="match status" value="1"/>
</dbReference>
<dbReference type="GO" id="GO:0009881">
    <property type="term" value="F:photoreceptor activity"/>
    <property type="evidence" value="ECO:0007669"/>
    <property type="project" value="UniProtKB-KW"/>
</dbReference>
<evidence type="ECO:0000256" key="1">
    <source>
        <dbReference type="ARBA" id="ARBA00022543"/>
    </source>
</evidence>
<dbReference type="PROSITE" id="PS50883">
    <property type="entry name" value="EAL"/>
    <property type="match status" value="1"/>
</dbReference>
<dbReference type="Gene3D" id="3.20.20.450">
    <property type="entry name" value="EAL domain"/>
    <property type="match status" value="1"/>
</dbReference>
<dbReference type="CDD" id="cd01949">
    <property type="entry name" value="GGDEF"/>
    <property type="match status" value="1"/>
</dbReference>
<dbReference type="GO" id="GO:0006355">
    <property type="term" value="P:regulation of DNA-templated transcription"/>
    <property type="evidence" value="ECO:0007669"/>
    <property type="project" value="InterPro"/>
</dbReference>
<keyword evidence="4" id="KW-0675">Receptor</keyword>
<dbReference type="EMBL" id="CP030840">
    <property type="protein sequence ID" value="AXC12870.1"/>
    <property type="molecule type" value="Genomic_DNA"/>
</dbReference>
<feature type="domain" description="Phytochrome chromophore attachment site" evidence="5">
    <location>
        <begin position="117"/>
        <end position="275"/>
    </location>
</feature>
<dbReference type="InterPro" id="IPR013654">
    <property type="entry name" value="PAS_2"/>
</dbReference>
<dbReference type="SMART" id="SM00052">
    <property type="entry name" value="EAL"/>
    <property type="match status" value="1"/>
</dbReference>
<dbReference type="InterPro" id="IPR029787">
    <property type="entry name" value="Nucleotide_cyclase"/>
</dbReference>
<evidence type="ECO:0000256" key="2">
    <source>
        <dbReference type="ARBA" id="ARBA00022606"/>
    </source>
</evidence>
<dbReference type="InterPro" id="IPR000160">
    <property type="entry name" value="GGDEF_dom"/>
</dbReference>
<evidence type="ECO:0000313" key="9">
    <source>
        <dbReference type="Proteomes" id="UP000253606"/>
    </source>
</evidence>
<evidence type="ECO:0000259" key="7">
    <source>
        <dbReference type="PROSITE" id="PS50887"/>
    </source>
</evidence>
<dbReference type="InterPro" id="IPR035919">
    <property type="entry name" value="EAL_sf"/>
</dbReference>
<dbReference type="InterPro" id="IPR001294">
    <property type="entry name" value="Phytochrome"/>
</dbReference>
<keyword evidence="2" id="KW-0716">Sensory transduction</keyword>
<dbReference type="InterPro" id="IPR043128">
    <property type="entry name" value="Rev_trsase/Diguanyl_cyclase"/>
</dbReference>
<dbReference type="InterPro" id="IPR013515">
    <property type="entry name" value="Phytochrome_cen-reg"/>
</dbReference>
<dbReference type="InterPro" id="IPR043150">
    <property type="entry name" value="Phytochrome_PHY_sf"/>
</dbReference>
<dbReference type="Gene3D" id="3.30.70.270">
    <property type="match status" value="1"/>
</dbReference>
<dbReference type="SMART" id="SM00065">
    <property type="entry name" value="GAF"/>
    <property type="match status" value="1"/>
</dbReference>
<dbReference type="GO" id="GO:0009584">
    <property type="term" value="P:detection of visible light"/>
    <property type="evidence" value="ECO:0007669"/>
    <property type="project" value="InterPro"/>
</dbReference>
<dbReference type="PRINTS" id="PR01033">
    <property type="entry name" value="PHYTOCHROME"/>
</dbReference>
<dbReference type="InterPro" id="IPR003018">
    <property type="entry name" value="GAF"/>
</dbReference>
<dbReference type="CDD" id="cd01948">
    <property type="entry name" value="EAL"/>
    <property type="match status" value="1"/>
</dbReference>
<dbReference type="Pfam" id="PF00563">
    <property type="entry name" value="EAL"/>
    <property type="match status" value="1"/>
</dbReference>
<name>A0A2Z5G1F8_9BACT</name>
<dbReference type="SUPFAM" id="SSF55781">
    <property type="entry name" value="GAF domain-like"/>
    <property type="match status" value="2"/>
</dbReference>
<dbReference type="InterPro" id="IPR016132">
    <property type="entry name" value="Phyto_chromo_attachment"/>
</dbReference>
<evidence type="ECO:0000256" key="3">
    <source>
        <dbReference type="ARBA" id="ARBA00022991"/>
    </source>
</evidence>
<dbReference type="Pfam" id="PF01590">
    <property type="entry name" value="GAF"/>
    <property type="match status" value="1"/>
</dbReference>
<dbReference type="Gene3D" id="3.30.450.20">
    <property type="entry name" value="PAS domain"/>
    <property type="match status" value="1"/>
</dbReference>
<dbReference type="KEGG" id="abas:ACPOL_3585"/>
<dbReference type="Gene3D" id="3.30.450.40">
    <property type="match status" value="1"/>
</dbReference>
<dbReference type="PROSITE" id="PS50887">
    <property type="entry name" value="GGDEF"/>
    <property type="match status" value="1"/>
</dbReference>
<dbReference type="SUPFAM" id="SSF141868">
    <property type="entry name" value="EAL domain-like"/>
    <property type="match status" value="1"/>
</dbReference>
<feature type="domain" description="EAL" evidence="6">
    <location>
        <begin position="654"/>
        <end position="906"/>
    </location>
</feature>
<gene>
    <name evidence="8" type="ORF">ACPOL_3585</name>
</gene>
<dbReference type="Gene3D" id="3.30.450.270">
    <property type="match status" value="1"/>
</dbReference>
<reference evidence="8 9" key="1">
    <citation type="journal article" date="2018" name="Front. Microbiol.">
        <title>Hydrolytic Capabilities as a Key to Environmental Success: Chitinolytic and Cellulolytic Acidobacteria From Acidic Sub-arctic Soils and Boreal Peatlands.</title>
        <authorList>
            <person name="Belova S.E."/>
            <person name="Ravin N.V."/>
            <person name="Pankratov T.A."/>
            <person name="Rakitin A.L."/>
            <person name="Ivanova A.A."/>
            <person name="Beletsky A.V."/>
            <person name="Mardanov A.V."/>
            <person name="Sinninghe Damste J.S."/>
            <person name="Dedysh S.N."/>
        </authorList>
    </citation>
    <scope>NUCLEOTIDE SEQUENCE [LARGE SCALE GENOMIC DNA]</scope>
    <source>
        <strain evidence="8 9">SBC82</strain>
    </source>
</reference>
<evidence type="ECO:0000259" key="6">
    <source>
        <dbReference type="PROSITE" id="PS50883"/>
    </source>
</evidence>
<feature type="domain" description="GGDEF" evidence="7">
    <location>
        <begin position="512"/>
        <end position="645"/>
    </location>
</feature>
<dbReference type="SUPFAM" id="SSF55785">
    <property type="entry name" value="PYP-like sensor domain (PAS domain)"/>
    <property type="match status" value="1"/>
</dbReference>
<accession>A0A2Z5G1F8</accession>
<proteinExistence type="predicted"/>